<feature type="compositionally biased region" description="Polar residues" evidence="2">
    <location>
        <begin position="340"/>
        <end position="362"/>
    </location>
</feature>
<name>A0ABY7QXI2_9ACTN</name>
<dbReference type="Proteomes" id="UP001212097">
    <property type="component" value="Chromosome"/>
</dbReference>
<sequence>MVSRGKAVKTAIAGVVGVAVVGVSVAAAWPSDLGLKAVPDHQHVVSKSTSKPTSAVWPASWSRSTAPNPVITQSSAPAVTAPVAPTNAPTPSPSVSKVAQPTGVLLSKPLNGPVTSPFGMRFHPILHVWKLHTGVDFGAPCGTPVGASAPGKVIFAGYVGGYGNRVEVDHGVIAGKHVTTTYSHLSVIGVRVGQQVDVHQAVALSGTTGYSTGCHLHYEVVVNGQFTDPLPWLNGKPAVVDLDKLKPIKGATVPAGELHHPDPVPPTPHPMGTATPSTSPSNPSSTPSRAPSRQPSAPRPSAASPTLGTSPSPSTSQPGATTSPKPTPRESKPTPREPNPSRTSSPPTATKIATASGSDSDH</sequence>
<accession>A0ABY7QXI2</accession>
<keyword evidence="5" id="KW-1185">Reference proteome</keyword>
<protein>
    <submittedName>
        <fullName evidence="4">Peptidoglycan DD-metalloendopeptidase family protein</fullName>
    </submittedName>
</protein>
<dbReference type="InterPro" id="IPR016047">
    <property type="entry name" value="M23ase_b-sheet_dom"/>
</dbReference>
<evidence type="ECO:0000313" key="4">
    <source>
        <dbReference type="EMBL" id="WCC79747.1"/>
    </source>
</evidence>
<dbReference type="Pfam" id="PF01551">
    <property type="entry name" value="Peptidase_M23"/>
    <property type="match status" value="1"/>
</dbReference>
<feature type="region of interest" description="Disordered" evidence="2">
    <location>
        <begin position="252"/>
        <end position="362"/>
    </location>
</feature>
<dbReference type="InterPro" id="IPR050570">
    <property type="entry name" value="Cell_wall_metabolism_enzyme"/>
</dbReference>
<evidence type="ECO:0000259" key="3">
    <source>
        <dbReference type="Pfam" id="PF01551"/>
    </source>
</evidence>
<dbReference type="RefSeq" id="WP_271417935.1">
    <property type="nucleotide sequence ID" value="NZ_CP115668.1"/>
</dbReference>
<proteinExistence type="predicted"/>
<dbReference type="PANTHER" id="PTHR21666:SF289">
    <property type="entry name" value="L-ALA--D-GLU ENDOPEPTIDASE"/>
    <property type="match status" value="1"/>
</dbReference>
<reference evidence="4 5" key="1">
    <citation type="submission" date="2023-06" db="EMBL/GenBank/DDBJ databases">
        <title>The Gram-positive Non-spore-bearing Anaerobic Bacilli of Human Feces.</title>
        <authorList>
            <person name="Eggerth A.H."/>
        </authorList>
    </citation>
    <scope>NUCLEOTIDE SEQUENCE [LARGE SCALE GENOMIC DNA]</scope>
    <source>
        <strain evidence="4 5">CBA3108</strain>
    </source>
</reference>
<dbReference type="PANTHER" id="PTHR21666">
    <property type="entry name" value="PEPTIDASE-RELATED"/>
    <property type="match status" value="1"/>
</dbReference>
<evidence type="ECO:0000256" key="1">
    <source>
        <dbReference type="ARBA" id="ARBA00022729"/>
    </source>
</evidence>
<dbReference type="EMBL" id="CP115668">
    <property type="protein sequence ID" value="WCC79747.1"/>
    <property type="molecule type" value="Genomic_DNA"/>
</dbReference>
<feature type="domain" description="M23ase beta-sheet core" evidence="3">
    <location>
        <begin position="131"/>
        <end position="229"/>
    </location>
</feature>
<keyword evidence="1" id="KW-0732">Signal</keyword>
<gene>
    <name evidence="4" type="ORF">O6R08_09750</name>
</gene>
<evidence type="ECO:0000256" key="2">
    <source>
        <dbReference type="SAM" id="MobiDB-lite"/>
    </source>
</evidence>
<dbReference type="CDD" id="cd12797">
    <property type="entry name" value="M23_peptidase"/>
    <property type="match status" value="1"/>
</dbReference>
<dbReference type="SUPFAM" id="SSF51261">
    <property type="entry name" value="Duplicated hybrid motif"/>
    <property type="match status" value="1"/>
</dbReference>
<evidence type="ECO:0000313" key="5">
    <source>
        <dbReference type="Proteomes" id="UP001212097"/>
    </source>
</evidence>
<dbReference type="InterPro" id="IPR011055">
    <property type="entry name" value="Dup_hybrid_motif"/>
</dbReference>
<feature type="compositionally biased region" description="Low complexity" evidence="2">
    <location>
        <begin position="273"/>
        <end position="324"/>
    </location>
</feature>
<organism evidence="4 5">
    <name type="scientific">Cutibacterium equinum</name>
    <dbReference type="NCBI Taxonomy" id="3016342"/>
    <lineage>
        <taxon>Bacteria</taxon>
        <taxon>Bacillati</taxon>
        <taxon>Actinomycetota</taxon>
        <taxon>Actinomycetes</taxon>
        <taxon>Propionibacteriales</taxon>
        <taxon>Propionibacteriaceae</taxon>
        <taxon>Cutibacterium</taxon>
    </lineage>
</organism>
<dbReference type="Gene3D" id="2.70.70.10">
    <property type="entry name" value="Glucose Permease (Domain IIA)"/>
    <property type="match status" value="1"/>
</dbReference>